<dbReference type="PANTHER" id="PTHR43162">
    <property type="match status" value="1"/>
</dbReference>
<dbReference type="AlphaFoldDB" id="A0A8J3N1X9"/>
<keyword evidence="3" id="KW-1185">Reference proteome</keyword>
<sequence length="292" mass="31694">MVGTPAILVTGGTGKVGSRIARHLKKNGFPARIASRRQPSSNYNGLTEHAYFDWSDETTYAPVLTGIQRLFLVAPIGVADPSMQILTFLEHALRSGVRRVVLLSSSLITADSPGLGPVHKAIQEQLPEWAVLRPSWFMQNFVEDHFHAASIKNEGIIVTATGEGRVGFVDVEDIAEVGFHALIDEPPHNTDHIITGPQALSYAEAANILSTAFRRTIRHISASPEEVQARMVASGIPTNFAAVLTHLDYEGIRNGLEDRVTPTVERITGHVPRSLADFATAYAALNVPATHK</sequence>
<name>A0A8J3N1X9_9CHLR</name>
<reference evidence="2" key="1">
    <citation type="submission" date="2020-10" db="EMBL/GenBank/DDBJ databases">
        <title>Taxonomic study of unclassified bacteria belonging to the class Ktedonobacteria.</title>
        <authorList>
            <person name="Yabe S."/>
            <person name="Wang C.M."/>
            <person name="Zheng Y."/>
            <person name="Sakai Y."/>
            <person name="Cavaletti L."/>
            <person name="Monciardini P."/>
            <person name="Donadio S."/>
        </authorList>
    </citation>
    <scope>NUCLEOTIDE SEQUENCE</scope>
    <source>
        <strain evidence="2">ID150040</strain>
    </source>
</reference>
<dbReference type="RefSeq" id="WP_220203815.1">
    <property type="nucleotide sequence ID" value="NZ_BNJK01000001.1"/>
</dbReference>
<dbReference type="InterPro" id="IPR036291">
    <property type="entry name" value="NAD(P)-bd_dom_sf"/>
</dbReference>
<dbReference type="CDD" id="cd05269">
    <property type="entry name" value="TMR_SDR_a"/>
    <property type="match status" value="1"/>
</dbReference>
<proteinExistence type="predicted"/>
<dbReference type="PANTHER" id="PTHR43162:SF1">
    <property type="entry name" value="PRESTALK A DIFFERENTIATION PROTEIN A"/>
    <property type="match status" value="1"/>
</dbReference>
<protein>
    <submittedName>
        <fullName evidence="2">Putative oxidoreductase YesF</fullName>
    </submittedName>
</protein>
<evidence type="ECO:0000313" key="3">
    <source>
        <dbReference type="Proteomes" id="UP000597444"/>
    </source>
</evidence>
<dbReference type="Gene3D" id="3.90.25.10">
    <property type="entry name" value="UDP-galactose 4-epimerase, domain 1"/>
    <property type="match status" value="1"/>
</dbReference>
<evidence type="ECO:0000259" key="1">
    <source>
        <dbReference type="Pfam" id="PF13460"/>
    </source>
</evidence>
<dbReference type="InterPro" id="IPR051604">
    <property type="entry name" value="Ergot_Alk_Oxidoreductase"/>
</dbReference>
<dbReference type="Gene3D" id="3.40.50.720">
    <property type="entry name" value="NAD(P)-binding Rossmann-like Domain"/>
    <property type="match status" value="1"/>
</dbReference>
<dbReference type="SUPFAM" id="SSF51735">
    <property type="entry name" value="NAD(P)-binding Rossmann-fold domains"/>
    <property type="match status" value="1"/>
</dbReference>
<dbReference type="Proteomes" id="UP000597444">
    <property type="component" value="Unassembled WGS sequence"/>
</dbReference>
<dbReference type="Pfam" id="PF13460">
    <property type="entry name" value="NAD_binding_10"/>
    <property type="match status" value="1"/>
</dbReference>
<accession>A0A8J3N1X9</accession>
<dbReference type="EMBL" id="BNJK01000001">
    <property type="protein sequence ID" value="GHO93008.1"/>
    <property type="molecule type" value="Genomic_DNA"/>
</dbReference>
<feature type="domain" description="NAD(P)-binding" evidence="1">
    <location>
        <begin position="11"/>
        <end position="117"/>
    </location>
</feature>
<gene>
    <name evidence="2" type="primary">yesF</name>
    <name evidence="2" type="ORF">KSF_030560</name>
</gene>
<comment type="caution">
    <text evidence="2">The sequence shown here is derived from an EMBL/GenBank/DDBJ whole genome shotgun (WGS) entry which is preliminary data.</text>
</comment>
<organism evidence="2 3">
    <name type="scientific">Reticulibacter mediterranei</name>
    <dbReference type="NCBI Taxonomy" id="2778369"/>
    <lineage>
        <taxon>Bacteria</taxon>
        <taxon>Bacillati</taxon>
        <taxon>Chloroflexota</taxon>
        <taxon>Ktedonobacteria</taxon>
        <taxon>Ktedonobacterales</taxon>
        <taxon>Reticulibacteraceae</taxon>
        <taxon>Reticulibacter</taxon>
    </lineage>
</organism>
<dbReference type="InterPro" id="IPR016040">
    <property type="entry name" value="NAD(P)-bd_dom"/>
</dbReference>
<evidence type="ECO:0000313" key="2">
    <source>
        <dbReference type="EMBL" id="GHO93008.1"/>
    </source>
</evidence>